<proteinExistence type="predicted"/>
<evidence type="ECO:0000313" key="2">
    <source>
        <dbReference type="EMBL" id="MDQ0913485.1"/>
    </source>
</evidence>
<sequence length="50" mass="5076">MRHTAGPTMAVTATATRSMQLTSKNTKVKKAAVATSGGVPRGSTRTGTVT</sequence>
<dbReference type="AlphaFoldDB" id="A0AAW8FW31"/>
<feature type="region of interest" description="Disordered" evidence="1">
    <location>
        <begin position="1"/>
        <end position="50"/>
    </location>
</feature>
<name>A0AAW8FW31_9ACTN</name>
<gene>
    <name evidence="2" type="ORF">QFZ22_009557</name>
</gene>
<reference evidence="2" key="1">
    <citation type="submission" date="2023-07" db="EMBL/GenBank/DDBJ databases">
        <title>Comparative genomics of wheat-associated soil bacteria to identify genetic determinants of phenazine resistance.</title>
        <authorList>
            <person name="Mouncey N."/>
        </authorList>
    </citation>
    <scope>NUCLEOTIDE SEQUENCE</scope>
    <source>
        <strain evidence="2">V4I22</strain>
    </source>
</reference>
<feature type="compositionally biased region" description="Polar residues" evidence="1">
    <location>
        <begin position="11"/>
        <end position="21"/>
    </location>
</feature>
<protein>
    <submittedName>
        <fullName evidence="2">Uncharacterized protein</fullName>
    </submittedName>
</protein>
<dbReference type="Proteomes" id="UP001234216">
    <property type="component" value="Unassembled WGS sequence"/>
</dbReference>
<accession>A0AAW8FW31</accession>
<organism evidence="2 3">
    <name type="scientific">Streptomyces canus</name>
    <dbReference type="NCBI Taxonomy" id="58343"/>
    <lineage>
        <taxon>Bacteria</taxon>
        <taxon>Bacillati</taxon>
        <taxon>Actinomycetota</taxon>
        <taxon>Actinomycetes</taxon>
        <taxon>Kitasatosporales</taxon>
        <taxon>Streptomycetaceae</taxon>
        <taxon>Streptomyces</taxon>
        <taxon>Streptomyces aurantiacus group</taxon>
    </lineage>
</organism>
<dbReference type="EMBL" id="JAUSZV010000006">
    <property type="protein sequence ID" value="MDQ0913485.1"/>
    <property type="molecule type" value="Genomic_DNA"/>
</dbReference>
<comment type="caution">
    <text evidence="2">The sequence shown here is derived from an EMBL/GenBank/DDBJ whole genome shotgun (WGS) entry which is preliminary data.</text>
</comment>
<evidence type="ECO:0000313" key="3">
    <source>
        <dbReference type="Proteomes" id="UP001234216"/>
    </source>
</evidence>
<evidence type="ECO:0000256" key="1">
    <source>
        <dbReference type="SAM" id="MobiDB-lite"/>
    </source>
</evidence>
<dbReference type="RefSeq" id="WP_306986901.1">
    <property type="nucleotide sequence ID" value="NZ_JAUSZV010000006.1"/>
</dbReference>